<dbReference type="Proteomes" id="UP000095286">
    <property type="component" value="Unplaced"/>
</dbReference>
<reference evidence="2" key="1">
    <citation type="submission" date="2016-11" db="UniProtKB">
        <authorList>
            <consortium name="WormBaseParasite"/>
        </authorList>
    </citation>
    <scope>IDENTIFICATION</scope>
    <source>
        <strain evidence="2">KR3021</strain>
    </source>
</reference>
<dbReference type="WBParaSite" id="RSKR_0000708400.1">
    <property type="protein sequence ID" value="RSKR_0000708400.1"/>
    <property type="gene ID" value="RSKR_0000708400"/>
</dbReference>
<accession>A0AC35U1M2</accession>
<evidence type="ECO:0000313" key="2">
    <source>
        <dbReference type="WBParaSite" id="RSKR_0000708400.1"/>
    </source>
</evidence>
<proteinExistence type="predicted"/>
<sequence>MNLPFRRLDLDYEYLNSHPLPLIKVSPMLGNDAEYHFCITGSENTPFDGGYFHGKLLFPKDYPYSPPEVYFITPNGRFPFNRSINGLASKALKEEWICNPRMASILLSIQSFMNDKEKLGFNCDFTHDDEKRKYAEESLAFNLRDKIFCKCFPDVSLQIMKRLGMDKVQSIRSAASSQNSTKPVLDSNSVASSFNGKCSNPCTIVICLLVLTLILVILYYTALALGAFHSSYNY</sequence>
<name>A0AC35U1M2_9BILA</name>
<evidence type="ECO:0000313" key="1">
    <source>
        <dbReference type="Proteomes" id="UP000095286"/>
    </source>
</evidence>
<organism evidence="1 2">
    <name type="scientific">Rhabditophanes sp. KR3021</name>
    <dbReference type="NCBI Taxonomy" id="114890"/>
    <lineage>
        <taxon>Eukaryota</taxon>
        <taxon>Metazoa</taxon>
        <taxon>Ecdysozoa</taxon>
        <taxon>Nematoda</taxon>
        <taxon>Chromadorea</taxon>
        <taxon>Rhabditida</taxon>
        <taxon>Tylenchina</taxon>
        <taxon>Panagrolaimomorpha</taxon>
        <taxon>Strongyloidoidea</taxon>
        <taxon>Alloionematidae</taxon>
        <taxon>Rhabditophanes</taxon>
    </lineage>
</organism>
<protein>
    <submittedName>
        <fullName evidence="2">UBIQUITIN_CONJUGAT_2 domain-containing protein</fullName>
    </submittedName>
</protein>